<feature type="domain" description="Glycosyltransferase 2-like" evidence="1">
    <location>
        <begin position="84"/>
        <end position="209"/>
    </location>
</feature>
<dbReference type="InterPro" id="IPR029044">
    <property type="entry name" value="Nucleotide-diphossugar_trans"/>
</dbReference>
<evidence type="ECO:0000313" key="2">
    <source>
        <dbReference type="EMBL" id="MBL3680277.1"/>
    </source>
</evidence>
<dbReference type="InterPro" id="IPR050834">
    <property type="entry name" value="Glycosyltransf_2"/>
</dbReference>
<dbReference type="Proteomes" id="UP001645859">
    <property type="component" value="Unassembled WGS sequence"/>
</dbReference>
<reference evidence="2 3" key="1">
    <citation type="submission" date="2018-09" db="EMBL/GenBank/DDBJ databases">
        <title>Comparative genomics of Leucobacter spp.</title>
        <authorList>
            <person name="Reis A.C."/>
            <person name="Kolvenbach B.A."/>
            <person name="Corvini P.F.X."/>
            <person name="Nunes O.C."/>
        </authorList>
    </citation>
    <scope>NUCLEOTIDE SEQUENCE [LARGE SCALE GENOMIC DNA]</scope>
    <source>
        <strain evidence="2 3">TAN 31504</strain>
    </source>
</reference>
<dbReference type="SUPFAM" id="SSF53448">
    <property type="entry name" value="Nucleotide-diphospho-sugar transferases"/>
    <property type="match status" value="1"/>
</dbReference>
<proteinExistence type="predicted"/>
<evidence type="ECO:0000259" key="1">
    <source>
        <dbReference type="Pfam" id="PF00535"/>
    </source>
</evidence>
<dbReference type="InterPro" id="IPR023981">
    <property type="entry name" value="MftF"/>
</dbReference>
<dbReference type="EMBL" id="QYAC01000007">
    <property type="protein sequence ID" value="MBL3680277.1"/>
    <property type="molecule type" value="Genomic_DNA"/>
</dbReference>
<dbReference type="NCBIfam" id="TIGR03965">
    <property type="entry name" value="mycofact_glyco"/>
    <property type="match status" value="1"/>
</dbReference>
<dbReference type="Pfam" id="PF00535">
    <property type="entry name" value="Glycos_transf_2"/>
    <property type="match status" value="1"/>
</dbReference>
<protein>
    <submittedName>
        <fullName evidence="2">Mycofactocin system glycosyltransferase</fullName>
    </submittedName>
</protein>
<organism evidence="2 3">
    <name type="scientific">Leucobacter chromiireducens subsp. solipictus</name>
    <dbReference type="NCBI Taxonomy" id="398235"/>
    <lineage>
        <taxon>Bacteria</taxon>
        <taxon>Bacillati</taxon>
        <taxon>Actinomycetota</taxon>
        <taxon>Actinomycetes</taxon>
        <taxon>Micrococcales</taxon>
        <taxon>Microbacteriaceae</taxon>
        <taxon>Leucobacter</taxon>
    </lineage>
</organism>
<gene>
    <name evidence="2" type="primary">mftF</name>
    <name evidence="2" type="ORF">D3230_13405</name>
</gene>
<dbReference type="InterPro" id="IPR001173">
    <property type="entry name" value="Glyco_trans_2-like"/>
</dbReference>
<keyword evidence="3" id="KW-1185">Reference proteome</keyword>
<comment type="caution">
    <text evidence="2">The sequence shown here is derived from an EMBL/GenBank/DDBJ whole genome shotgun (WGS) entry which is preliminary data.</text>
</comment>
<accession>A0ABS1SI85</accession>
<evidence type="ECO:0000313" key="3">
    <source>
        <dbReference type="Proteomes" id="UP001645859"/>
    </source>
</evidence>
<sequence>MEWLAEARVRLARRTRVTDGGRVLRGGTPMRVMRLSAAGRQVLAGRTVRTDSPTGRALAGRLLAIDAAYPVMPAQPVPRLSELTVVIPVFGRAEGLARALDSLPAGLAGRIVVDDGTADAADATRLREIAQARGATLIRRPVNGGPGAARNTGLAAVRTRFVAFVDSDVVLEPGALTALLRHAADPGLGVVAPRVRGLGDAAGSRTWLGRYEASSSSLDLGPEPGLVRPGGHLGWLPAACLLARTEALGSGFAPELRFGEDVDLVWRLVDTGWRARYDPSVIVRHAHRTRFVPWLVRKFRYGTSAQPLSRRHPGRAAPARFPRWGVLVPLFLLLDRRWSLAFGGGLLVSVFGRLRYQVRTLPRPTRTAGVLTTLSVAAVLRQWAGLLLRHWWPVTALGALGSRRMRRVALAVALGDALRAWGRSGTRLDPLRFGVARRLDDLAYGTGVWWGALRAGQCGSLRPVIVRRARAGE</sequence>
<dbReference type="PANTHER" id="PTHR43685:SF2">
    <property type="entry name" value="GLYCOSYLTRANSFERASE 2-LIKE DOMAIN-CONTAINING PROTEIN"/>
    <property type="match status" value="1"/>
</dbReference>
<dbReference type="Gene3D" id="3.90.550.10">
    <property type="entry name" value="Spore Coat Polysaccharide Biosynthesis Protein SpsA, Chain A"/>
    <property type="match status" value="1"/>
</dbReference>
<dbReference type="PANTHER" id="PTHR43685">
    <property type="entry name" value="GLYCOSYLTRANSFERASE"/>
    <property type="match status" value="1"/>
</dbReference>
<name>A0ABS1SI85_9MICO</name>